<dbReference type="EMBL" id="FCNY02000043">
    <property type="protein sequence ID" value="SAL72044.1"/>
    <property type="molecule type" value="Genomic_DNA"/>
</dbReference>
<feature type="region of interest" description="Disordered" evidence="1">
    <location>
        <begin position="101"/>
        <end position="120"/>
    </location>
</feature>
<dbReference type="Proteomes" id="UP000054740">
    <property type="component" value="Unassembled WGS sequence"/>
</dbReference>
<feature type="compositionally biased region" description="Basic residues" evidence="1">
    <location>
        <begin position="358"/>
        <end position="380"/>
    </location>
</feature>
<feature type="region of interest" description="Disordered" evidence="1">
    <location>
        <begin position="266"/>
        <end position="285"/>
    </location>
</feature>
<dbReference type="AlphaFoldDB" id="A0A158JSX2"/>
<proteinExistence type="predicted"/>
<feature type="region of interest" description="Disordered" evidence="1">
    <location>
        <begin position="40"/>
        <end position="73"/>
    </location>
</feature>
<feature type="compositionally biased region" description="Basic residues" evidence="1">
    <location>
        <begin position="47"/>
        <end position="66"/>
    </location>
</feature>
<feature type="region of interest" description="Disordered" evidence="1">
    <location>
        <begin position="334"/>
        <end position="425"/>
    </location>
</feature>
<protein>
    <submittedName>
        <fullName evidence="2">Uncharacterized protein</fullName>
    </submittedName>
</protein>
<gene>
    <name evidence="2" type="ORF">AWB70_07469</name>
</gene>
<accession>A0A158JSX2</accession>
<evidence type="ECO:0000313" key="3">
    <source>
        <dbReference type="Proteomes" id="UP000054740"/>
    </source>
</evidence>
<evidence type="ECO:0000313" key="2">
    <source>
        <dbReference type="EMBL" id="SAL72044.1"/>
    </source>
</evidence>
<feature type="compositionally biased region" description="Basic and acidic residues" evidence="1">
    <location>
        <begin position="411"/>
        <end position="425"/>
    </location>
</feature>
<evidence type="ECO:0000256" key="1">
    <source>
        <dbReference type="SAM" id="MobiDB-lite"/>
    </source>
</evidence>
<sequence>MHASALRAAGAAHARCHCARLQGRIAHLCAGQCARQPARASADRAGRQARRPRGAVHGARHRRGGRALRDPQVRGRLYTARSGVSRRTPELHSRRCRASLARRRCRGPSRTGRRRHARRGRSRCIARRCAHARRSACARSCIASSRLCDLHVRFDRQAQGRDGRASPCDESASRLACDRVRALRAALERDAERQHRIRCLRAEPHRLAGGPPARHRARRRAHRCDGAGRFSRYRRHRRIRLHADSTRIALLRRPARTAPCAADRARRRRAAHAANLEPSRARRADSRLQRLWPDRMHRGCDRRADHGRADAARHRQAARQHAHLCARCAATRGAAGSGGRTVYRRRGRGARLSEPARTHGRALPRRSVRARRTHLSHGRSRALSSRWQYRVPRPQRSSDQDSRLPYRARRDRGSDREPPCRTRCSGDRACAHAGFAGSATHRLCNRER</sequence>
<organism evidence="2 3">
    <name type="scientific">Caballeronia cordobensis</name>
    <name type="common">Burkholderia cordobensis</name>
    <dbReference type="NCBI Taxonomy" id="1353886"/>
    <lineage>
        <taxon>Bacteria</taxon>
        <taxon>Pseudomonadati</taxon>
        <taxon>Pseudomonadota</taxon>
        <taxon>Betaproteobacteria</taxon>
        <taxon>Burkholderiales</taxon>
        <taxon>Burkholderiaceae</taxon>
        <taxon>Caballeronia</taxon>
    </lineage>
</organism>
<reference evidence="3" key="1">
    <citation type="submission" date="2016-01" db="EMBL/GenBank/DDBJ databases">
        <authorList>
            <person name="Peeters C."/>
        </authorList>
    </citation>
    <scope>NUCLEOTIDE SEQUENCE [LARGE SCALE GENOMIC DNA]</scope>
</reference>
<name>A0A158JSX2_CABCO</name>
<keyword evidence="3" id="KW-1185">Reference proteome</keyword>